<feature type="chain" id="PRO_5005192006" description="N-acetyltransferase domain-containing protein" evidence="1">
    <location>
        <begin position="18"/>
        <end position="322"/>
    </location>
</feature>
<keyword evidence="1" id="KW-0732">Signal</keyword>
<proteinExistence type="predicted"/>
<evidence type="ECO:0000256" key="1">
    <source>
        <dbReference type="SAM" id="SignalP"/>
    </source>
</evidence>
<reference evidence="2" key="1">
    <citation type="submission" date="2014-11" db="EMBL/GenBank/DDBJ databases">
        <authorList>
            <person name="Otto D Thomas"/>
            <person name="Naeem Raeece"/>
        </authorList>
    </citation>
    <scope>NUCLEOTIDE SEQUENCE</scope>
</reference>
<gene>
    <name evidence="2" type="ORF">Cvel_26</name>
</gene>
<accession>A0A0G4I147</accession>
<evidence type="ECO:0000313" key="2">
    <source>
        <dbReference type="EMBL" id="CEM50599.1"/>
    </source>
</evidence>
<name>A0A0G4I147_9ALVE</name>
<protein>
    <recommendedName>
        <fullName evidence="3">N-acetyltransferase domain-containing protein</fullName>
    </recommendedName>
</protein>
<feature type="signal peptide" evidence="1">
    <location>
        <begin position="1"/>
        <end position="17"/>
    </location>
</feature>
<organism evidence="2">
    <name type="scientific">Chromera velia CCMP2878</name>
    <dbReference type="NCBI Taxonomy" id="1169474"/>
    <lineage>
        <taxon>Eukaryota</taxon>
        <taxon>Sar</taxon>
        <taxon>Alveolata</taxon>
        <taxon>Colpodellida</taxon>
        <taxon>Chromeraceae</taxon>
        <taxon>Chromera</taxon>
    </lineage>
</organism>
<dbReference type="VEuPathDB" id="CryptoDB:Cvel_26"/>
<dbReference type="AlphaFoldDB" id="A0A0G4I147"/>
<evidence type="ECO:0008006" key="3">
    <source>
        <dbReference type="Google" id="ProtNLM"/>
    </source>
</evidence>
<sequence length="322" mass="35405">MLPHLLGLLCLVVPAVCLDRKLSQRLDVESLGCSTESFSPILLQAKDCTRHVFSQSLRDYATQKWGAELAVFSETAGGVAPRKEDLLSFAALILKGQAQSGTPGTLEEIAERLASSYVLIGVYKDQTPMGVATLKGRQTILQDLTISEFGSLFCELEGGGCGSWLFKACLEVSTRLRIGLLHATTIVSNYPSFSTTLRHYKPITETSSQTYRVARFFKEQWPGDVGRVVDHAADHRTAIWVAVTVLPVGDHPRAYSSAEIAAVDDYLNESVSKYPGVLVWPLRKEISADDLEDQIDGDLSVAESLKAKVKKNLKQWLIEFAK</sequence>
<dbReference type="EMBL" id="CDMZ01004701">
    <property type="protein sequence ID" value="CEM50599.1"/>
    <property type="molecule type" value="Genomic_DNA"/>
</dbReference>